<dbReference type="Gene3D" id="3.30.450.90">
    <property type="match status" value="1"/>
</dbReference>
<evidence type="ECO:0000259" key="4">
    <source>
        <dbReference type="PROSITE" id="PS00662"/>
    </source>
</evidence>
<evidence type="ECO:0000256" key="2">
    <source>
        <dbReference type="ARBA" id="ARBA00022741"/>
    </source>
</evidence>
<dbReference type="PATRIC" id="fig|632773.3.peg.1355"/>
<organism evidence="5 6">
    <name type="scientific">Salisediminibacterium beveridgei</name>
    <dbReference type="NCBI Taxonomy" id="632773"/>
    <lineage>
        <taxon>Bacteria</taxon>
        <taxon>Bacillati</taxon>
        <taxon>Bacillota</taxon>
        <taxon>Bacilli</taxon>
        <taxon>Bacillales</taxon>
        <taxon>Bacillaceae</taxon>
        <taxon>Salisediminibacterium</taxon>
    </lineage>
</organism>
<dbReference type="PANTHER" id="PTHR30258:SF2">
    <property type="entry name" value="COMG OPERON PROTEIN 1"/>
    <property type="match status" value="1"/>
</dbReference>
<keyword evidence="3" id="KW-0067">ATP-binding</keyword>
<reference evidence="5 6" key="1">
    <citation type="submission" date="2015-08" db="EMBL/GenBank/DDBJ databases">
        <title>The complete genome sequence of Bacillus beveridgei MLTeJB.</title>
        <authorList>
            <person name="Hanson T.E."/>
            <person name="Mesa C."/>
            <person name="Basesman S.M."/>
            <person name="Oremland R.S."/>
        </authorList>
    </citation>
    <scope>NUCLEOTIDE SEQUENCE [LARGE SCALE GENOMIC DNA]</scope>
    <source>
        <strain evidence="5 6">MLTeJB</strain>
    </source>
</reference>
<keyword evidence="6" id="KW-1185">Reference proteome</keyword>
<dbReference type="OrthoDB" id="9808272at2"/>
<dbReference type="NCBIfam" id="NF041000">
    <property type="entry name" value="ATPase_ComGA"/>
    <property type="match status" value="1"/>
</dbReference>
<evidence type="ECO:0000256" key="3">
    <source>
        <dbReference type="ARBA" id="ARBA00022840"/>
    </source>
</evidence>
<dbReference type="GO" id="GO:0016887">
    <property type="term" value="F:ATP hydrolysis activity"/>
    <property type="evidence" value="ECO:0007669"/>
    <property type="project" value="TreeGrafter"/>
</dbReference>
<evidence type="ECO:0000256" key="1">
    <source>
        <dbReference type="ARBA" id="ARBA00006611"/>
    </source>
</evidence>
<dbReference type="Pfam" id="PF00437">
    <property type="entry name" value="T2SSE"/>
    <property type="match status" value="1"/>
</dbReference>
<protein>
    <submittedName>
        <fullName evidence="5">Type II secretion system protein E</fullName>
    </submittedName>
</protein>
<dbReference type="GO" id="GO:0005524">
    <property type="term" value="F:ATP binding"/>
    <property type="evidence" value="ECO:0007669"/>
    <property type="project" value="UniProtKB-KW"/>
</dbReference>
<dbReference type="Gene3D" id="3.40.50.300">
    <property type="entry name" value="P-loop containing nucleotide triphosphate hydrolases"/>
    <property type="match status" value="1"/>
</dbReference>
<accession>A0A1D7QUF3</accession>
<keyword evidence="2" id="KW-0547">Nucleotide-binding</keyword>
<dbReference type="PANTHER" id="PTHR30258">
    <property type="entry name" value="TYPE II SECRETION SYSTEM PROTEIN GSPE-RELATED"/>
    <property type="match status" value="1"/>
</dbReference>
<name>A0A1D7QUF3_9BACI</name>
<dbReference type="GO" id="GO:0005886">
    <property type="term" value="C:plasma membrane"/>
    <property type="evidence" value="ECO:0007669"/>
    <property type="project" value="TreeGrafter"/>
</dbReference>
<dbReference type="InterPro" id="IPR001482">
    <property type="entry name" value="T2SS/T4SS_dom"/>
</dbReference>
<dbReference type="SUPFAM" id="SSF52540">
    <property type="entry name" value="P-loop containing nucleoside triphosphate hydrolases"/>
    <property type="match status" value="1"/>
</dbReference>
<comment type="similarity">
    <text evidence="1">Belongs to the GSP E family.</text>
</comment>
<dbReference type="RefSeq" id="WP_069364709.1">
    <property type="nucleotide sequence ID" value="NZ_CP012502.1"/>
</dbReference>
<dbReference type="CDD" id="cd01129">
    <property type="entry name" value="PulE-GspE-like"/>
    <property type="match status" value="1"/>
</dbReference>
<gene>
    <name evidence="5" type="primary">comGA</name>
    <name evidence="5" type="ORF">BBEV_1281</name>
</gene>
<dbReference type="EMBL" id="CP012502">
    <property type="protein sequence ID" value="AOM82646.1"/>
    <property type="molecule type" value="Genomic_DNA"/>
</dbReference>
<dbReference type="STRING" id="632773.BBEV_1281"/>
<dbReference type="InterPro" id="IPR027417">
    <property type="entry name" value="P-loop_NTPase"/>
</dbReference>
<dbReference type="KEGG" id="bbev:BBEV_1281"/>
<sequence>MDVINQVRLTLEKAVRLGASDIHLIPGQVRGVLKYRIDGELGEAEDIPLILLQKMIAHFKFISGMDPGERRKPQSRSIEKPVLKELISIRISTFPSCASETMVMRIFRLTRALHLDDLALFPDQGKRLTSLLFKSQGLILFCGPTGTGKTTTLYSLLEHQLSKQSLNVMTLEDPVERRYSGILQTEINERAGLSYAAGLKSILRHDPDVIMLGEIRDDETAASAVRAALTGHLVFSTLHSSSSTGALMRLHELGVPYSDLQESVAAIVSQSLVHLTCPLCGQVCSENCEHDNFRRRAAVFEFLECDELTASITHMKQGKSFSHLPRQQMDNLMIKGSALGYIKNDTPQIINKQRWWH</sequence>
<proteinExistence type="inferred from homology"/>
<evidence type="ECO:0000313" key="5">
    <source>
        <dbReference type="EMBL" id="AOM82646.1"/>
    </source>
</evidence>
<dbReference type="PROSITE" id="PS00662">
    <property type="entry name" value="T2SP_E"/>
    <property type="match status" value="1"/>
</dbReference>
<dbReference type="InterPro" id="IPR047667">
    <property type="entry name" value="ATPase_ComGA"/>
</dbReference>
<dbReference type="AlphaFoldDB" id="A0A1D7QUF3"/>
<feature type="domain" description="Bacterial type II secretion system protein E" evidence="4">
    <location>
        <begin position="203"/>
        <end position="217"/>
    </location>
</feature>
<evidence type="ECO:0000313" key="6">
    <source>
        <dbReference type="Proteomes" id="UP000094463"/>
    </source>
</evidence>
<dbReference type="Proteomes" id="UP000094463">
    <property type="component" value="Chromosome"/>
</dbReference>